<accession>A0ACC3D3E1</accession>
<comment type="caution">
    <text evidence="1">The sequence shown here is derived from an EMBL/GenBank/DDBJ whole genome shotgun (WGS) entry which is preliminary data.</text>
</comment>
<evidence type="ECO:0000313" key="2">
    <source>
        <dbReference type="Proteomes" id="UP001186974"/>
    </source>
</evidence>
<keyword evidence="2" id="KW-1185">Reference proteome</keyword>
<evidence type="ECO:0000313" key="1">
    <source>
        <dbReference type="EMBL" id="KAK3061102.1"/>
    </source>
</evidence>
<name>A0ACC3D3E1_9PEZI</name>
<protein>
    <submittedName>
        <fullName evidence="1">Uncharacterized protein</fullName>
    </submittedName>
</protein>
<sequence>MEKHFVPSADGSDQPAELVAPKLPHVHDVEKNGYSVNGSGSISPVKDNHLPLKTTSDGTVLVPQPSDDPEEPL</sequence>
<gene>
    <name evidence="1" type="ORF">LTS18_007014</name>
</gene>
<dbReference type="EMBL" id="JAWDJW010008066">
    <property type="protein sequence ID" value="KAK3061102.1"/>
    <property type="molecule type" value="Genomic_DNA"/>
</dbReference>
<reference evidence="1" key="1">
    <citation type="submission" date="2024-09" db="EMBL/GenBank/DDBJ databases">
        <title>Black Yeasts Isolated from many extreme environments.</title>
        <authorList>
            <person name="Coleine C."/>
            <person name="Stajich J.E."/>
            <person name="Selbmann L."/>
        </authorList>
    </citation>
    <scope>NUCLEOTIDE SEQUENCE</scope>
    <source>
        <strain evidence="1">CCFEE 5737</strain>
    </source>
</reference>
<proteinExistence type="predicted"/>
<dbReference type="Proteomes" id="UP001186974">
    <property type="component" value="Unassembled WGS sequence"/>
</dbReference>
<feature type="non-terminal residue" evidence="1">
    <location>
        <position position="73"/>
    </location>
</feature>
<organism evidence="1 2">
    <name type="scientific">Coniosporium uncinatum</name>
    <dbReference type="NCBI Taxonomy" id="93489"/>
    <lineage>
        <taxon>Eukaryota</taxon>
        <taxon>Fungi</taxon>
        <taxon>Dikarya</taxon>
        <taxon>Ascomycota</taxon>
        <taxon>Pezizomycotina</taxon>
        <taxon>Dothideomycetes</taxon>
        <taxon>Dothideomycetes incertae sedis</taxon>
        <taxon>Coniosporium</taxon>
    </lineage>
</organism>